<proteinExistence type="predicted"/>
<dbReference type="Proteomes" id="UP000598467">
    <property type="component" value="Unassembled WGS sequence"/>
</dbReference>
<dbReference type="RefSeq" id="WP_190291367.1">
    <property type="nucleotide sequence ID" value="NZ_JABFCZ010000010.1"/>
</dbReference>
<evidence type="ECO:0000313" key="2">
    <source>
        <dbReference type="Proteomes" id="UP000598467"/>
    </source>
</evidence>
<reference evidence="1" key="1">
    <citation type="submission" date="2020-05" db="EMBL/GenBank/DDBJ databases">
        <title>Identification of trans-AT polyketide cluster in two marine bacteria, producers of a novel glutaramide-containing polyketide sesbanimide D and analogs.</title>
        <authorList>
            <person name="Kacar D."/>
            <person name="Rodriguez P."/>
            <person name="Canedo L."/>
            <person name="Gonzalez E."/>
            <person name="Galan B."/>
            <person name="De La Calle F."/>
            <person name="Garcia J.L."/>
        </authorList>
    </citation>
    <scope>NUCLEOTIDE SEQUENCE</scope>
    <source>
        <strain evidence="1">PHM038</strain>
    </source>
</reference>
<protein>
    <submittedName>
        <fullName evidence="1">Uncharacterized protein</fullName>
    </submittedName>
</protein>
<dbReference type="EMBL" id="JABFCZ010000010">
    <property type="protein sequence ID" value="MBD1546701.1"/>
    <property type="molecule type" value="Genomic_DNA"/>
</dbReference>
<gene>
    <name evidence="1" type="ORF">HK439_10540</name>
</gene>
<organism evidence="1 2">
    <name type="scientific">Roseibium aggregatum</name>
    <dbReference type="NCBI Taxonomy" id="187304"/>
    <lineage>
        <taxon>Bacteria</taxon>
        <taxon>Pseudomonadati</taxon>
        <taxon>Pseudomonadota</taxon>
        <taxon>Alphaproteobacteria</taxon>
        <taxon>Hyphomicrobiales</taxon>
        <taxon>Stappiaceae</taxon>
        <taxon>Roseibium</taxon>
    </lineage>
</organism>
<name>A0A926P3Q9_9HYPH</name>
<comment type="caution">
    <text evidence="1">The sequence shown here is derived from an EMBL/GenBank/DDBJ whole genome shotgun (WGS) entry which is preliminary data.</text>
</comment>
<dbReference type="AlphaFoldDB" id="A0A926P3Q9"/>
<sequence>MKAFISGICAMAVIGVAAWYVLTRQLDYSSMAVYTTGHDAVRLDPGMGQRPGEHM</sequence>
<accession>A0A926P3Q9</accession>
<evidence type="ECO:0000313" key="1">
    <source>
        <dbReference type="EMBL" id="MBD1546701.1"/>
    </source>
</evidence>